<evidence type="ECO:0000259" key="14">
    <source>
        <dbReference type="SMART" id="SM00382"/>
    </source>
</evidence>
<dbReference type="InterPro" id="IPR009010">
    <property type="entry name" value="Asp_de-COase-like_dom_sf"/>
</dbReference>
<dbReference type="SUPFAM" id="SSF52540">
    <property type="entry name" value="P-loop containing nucleoside triphosphate hydrolases"/>
    <property type="match status" value="2"/>
</dbReference>
<keyword evidence="6" id="KW-0378">Hydrolase</keyword>
<feature type="domain" description="AAA+ ATPase" evidence="14">
    <location>
        <begin position="736"/>
        <end position="871"/>
    </location>
</feature>
<dbReference type="InterPro" id="IPR015342">
    <property type="entry name" value="PEX1-N_C-lobe"/>
</dbReference>
<comment type="caution">
    <text evidence="15">The sequence shown here is derived from an EMBL/GenBank/DDBJ whole genome shotgun (WGS) entry which is preliminary data.</text>
</comment>
<dbReference type="SUPFAM" id="SSF54585">
    <property type="entry name" value="Cdc48 domain 2-like"/>
    <property type="match status" value="1"/>
</dbReference>
<dbReference type="FunFam" id="3.40.50.300:FF:000149">
    <property type="entry name" value="Nuclear valosin-containing protein-like"/>
    <property type="match status" value="1"/>
</dbReference>
<comment type="subcellular location">
    <subcellularLocation>
        <location evidence="1">Membrane</location>
    </subcellularLocation>
</comment>
<comment type="catalytic activity">
    <reaction evidence="12">
        <text>ATP + H2O = ADP + phosphate + H(+)</text>
        <dbReference type="Rhea" id="RHEA:13065"/>
        <dbReference type="ChEBI" id="CHEBI:15377"/>
        <dbReference type="ChEBI" id="CHEBI:15378"/>
        <dbReference type="ChEBI" id="CHEBI:30616"/>
        <dbReference type="ChEBI" id="CHEBI:43474"/>
        <dbReference type="ChEBI" id="CHEBI:456216"/>
    </reaction>
    <physiologicalReaction direction="left-to-right" evidence="12">
        <dbReference type="Rhea" id="RHEA:13066"/>
    </physiologicalReaction>
</comment>
<dbReference type="InterPro" id="IPR041569">
    <property type="entry name" value="AAA_lid_3"/>
</dbReference>
<dbReference type="SUPFAM" id="SSF50692">
    <property type="entry name" value="ADC-like"/>
    <property type="match status" value="1"/>
</dbReference>
<keyword evidence="3" id="KW-0813">Transport</keyword>
<evidence type="ECO:0000256" key="5">
    <source>
        <dbReference type="ARBA" id="ARBA00022741"/>
    </source>
</evidence>
<dbReference type="GO" id="GO:0005829">
    <property type="term" value="C:cytosol"/>
    <property type="evidence" value="ECO:0007669"/>
    <property type="project" value="TreeGrafter"/>
</dbReference>
<accession>A0A8H7P397</accession>
<dbReference type="PROSITE" id="PS00674">
    <property type="entry name" value="AAA"/>
    <property type="match status" value="1"/>
</dbReference>
<evidence type="ECO:0000256" key="12">
    <source>
        <dbReference type="ARBA" id="ARBA00048778"/>
    </source>
</evidence>
<sequence>MPRRARIHFVSLHSSLVNLPISLYGPLLERGVRPQGLAVHLTLVPAQKQAGRVGTEKLDAYVGWTGMASASSLAHFNSTDASDRGLETIEIDPQYAEALGFALGDVVEIGLLHDLAYAQSVAAEPVTPDDWEIIEIHASHVESTLLSQVRVAMTGQEINVWVLGRTRVRLKVASLEPSSGEKALLLTTNTEVSIAPKPHVKSKSSASHNPRDEAKGRNKLTKLNGINGHSTDMSISSKDASAGKEGPSKKRVHFMRVLPRRFFSPPGSLTDASNSDRPIVYVSRAILMSLSQDTGMPTSVFSWSASVRKLKPPADPSRDQSSTVPAVPPAPRILIPNGSSGTAPSDQPSAASSQNEVVLKWSPEYSVPYGHVVFDRGVPDINDWDLIQITFIRERERLQDKYPAEMSSENGRSSHVVKLQHGLAGIDDILSKCATFCLTNLALHAFSGRIRGVPGLLVTGRSGAGKTSLLQTVAKLIQEDPRVYAHSLYVDLSKCSEMPVSKFRSMLRYWMDKAAWHRPSLLLMDNVDRLLGAEAEHADSFRNRHLAELFLAMFGPSSKSAASNANGVVLLAAAESQAALHPTISASHLFQEVVSLKPPGKDARRDIIAQLVQERIDSSNIVQDTSIPLNYTALATQTEGYSATDLRDLVARAVHRAAIRSSPNESDDLSTTLVPDDFTSAQIDFVPHSLRDVKLQKSDIEWTDIGGLKETKHVLRETLEWPTKYGPIFAQSPLRLRSGLLLYGYPGCGKTLLASAVARECGLNFISIKGPELLNKYIGASEKSVRDLFERASAAKPCVLFFDEFDSIAPKRGHDSTGVTDRVVNQMLTQMDGAEGLDGVYVLAATSRPDLIDSALLRPGRLDKSLLCDMPNVEERREASQTKSGPGLAHILECLARKINIAASVDLDELARQTVGFSGADLQALVYNAHLEVIHDTIALATSAATSNKAEDAEGGDPSPFEYAVLGQSETDQKKVLSRAEESAFQRRRAVSLQMIPPDRCAMRVSYTSEKYLMTSQKREITEEHFLRVFQSTRPSVPPEERERLRRIYHAFVSDRSGELPVPPEGTDVGSRVSLM</sequence>
<evidence type="ECO:0000256" key="13">
    <source>
        <dbReference type="SAM" id="MobiDB-lite"/>
    </source>
</evidence>
<evidence type="ECO:0000256" key="3">
    <source>
        <dbReference type="ARBA" id="ARBA00022448"/>
    </source>
</evidence>
<evidence type="ECO:0000256" key="4">
    <source>
        <dbReference type="ARBA" id="ARBA00022593"/>
    </source>
</evidence>
<reference evidence="15" key="1">
    <citation type="submission" date="2020-11" db="EMBL/GenBank/DDBJ databases">
        <authorList>
            <person name="Koelle M."/>
            <person name="Horta M.A.C."/>
            <person name="Nowrousian M."/>
            <person name="Ohm R.A."/>
            <person name="Benz P."/>
            <person name="Pilgard A."/>
        </authorList>
    </citation>
    <scope>NUCLEOTIDE SEQUENCE</scope>
    <source>
        <strain evidence="15">FPRL280</strain>
    </source>
</reference>
<dbReference type="AlphaFoldDB" id="A0A8H7P397"/>
<dbReference type="Gene3D" id="1.10.8.60">
    <property type="match status" value="2"/>
</dbReference>
<dbReference type="InterPro" id="IPR029067">
    <property type="entry name" value="CDC48_domain_2-like_sf"/>
</dbReference>
<keyword evidence="7" id="KW-0067">ATP-binding</keyword>
<dbReference type="CDD" id="cd19526">
    <property type="entry name" value="RecA-like_PEX1_r2"/>
    <property type="match status" value="1"/>
</dbReference>
<organism evidence="15 16">
    <name type="scientific">Rhodonia placenta</name>
    <dbReference type="NCBI Taxonomy" id="104341"/>
    <lineage>
        <taxon>Eukaryota</taxon>
        <taxon>Fungi</taxon>
        <taxon>Dikarya</taxon>
        <taxon>Basidiomycota</taxon>
        <taxon>Agaricomycotina</taxon>
        <taxon>Agaricomycetes</taxon>
        <taxon>Polyporales</taxon>
        <taxon>Adustoporiaceae</taxon>
        <taxon>Rhodonia</taxon>
    </lineage>
</organism>
<protein>
    <recommendedName>
        <fullName evidence="11">Peroxisomal ATPase PEX1</fullName>
    </recommendedName>
    <alternativeName>
        <fullName evidence="10">Peroxin-1</fullName>
    </alternativeName>
</protein>
<dbReference type="Gene3D" id="3.40.50.300">
    <property type="entry name" value="P-loop containing nucleotide triphosphate hydrolases"/>
    <property type="match status" value="2"/>
</dbReference>
<dbReference type="Pfam" id="PF09262">
    <property type="entry name" value="PEX-1N"/>
    <property type="match status" value="1"/>
</dbReference>
<keyword evidence="5" id="KW-0547">Nucleotide-binding</keyword>
<keyword evidence="8" id="KW-0653">Protein transport</keyword>
<feature type="domain" description="AAA+ ATPase" evidence="14">
    <location>
        <begin position="452"/>
        <end position="600"/>
    </location>
</feature>
<evidence type="ECO:0000313" key="15">
    <source>
        <dbReference type="EMBL" id="KAF9815141.1"/>
    </source>
</evidence>
<dbReference type="InterPro" id="IPR003959">
    <property type="entry name" value="ATPase_AAA_core"/>
</dbReference>
<feature type="compositionally biased region" description="Polar residues" evidence="13">
    <location>
        <begin position="227"/>
        <end position="239"/>
    </location>
</feature>
<dbReference type="GO" id="GO:0016558">
    <property type="term" value="P:protein import into peroxisome matrix"/>
    <property type="evidence" value="ECO:0007669"/>
    <property type="project" value="TreeGrafter"/>
</dbReference>
<evidence type="ECO:0000256" key="10">
    <source>
        <dbReference type="ARBA" id="ARBA00032509"/>
    </source>
</evidence>
<evidence type="ECO:0000256" key="8">
    <source>
        <dbReference type="ARBA" id="ARBA00022927"/>
    </source>
</evidence>
<comment type="similarity">
    <text evidence="2">Belongs to the AAA ATPase family.</text>
</comment>
<feature type="region of interest" description="Disordered" evidence="13">
    <location>
        <begin position="1056"/>
        <end position="1076"/>
    </location>
</feature>
<dbReference type="EMBL" id="JADOXO010000075">
    <property type="protein sequence ID" value="KAF9815141.1"/>
    <property type="molecule type" value="Genomic_DNA"/>
</dbReference>
<reference evidence="15" key="2">
    <citation type="journal article" name="Front. Microbiol.">
        <title>Degradative Capacity of Two Strains of Rhodonia placenta: From Phenotype to Genotype.</title>
        <authorList>
            <person name="Kolle M."/>
            <person name="Horta M.A.C."/>
            <person name="Nowrousian M."/>
            <person name="Ohm R.A."/>
            <person name="Benz J.P."/>
            <person name="Pilgard A."/>
        </authorList>
    </citation>
    <scope>NUCLEOTIDE SEQUENCE</scope>
    <source>
        <strain evidence="15">FPRL280</strain>
    </source>
</reference>
<keyword evidence="4" id="KW-0962">Peroxisome biogenesis</keyword>
<dbReference type="PANTHER" id="PTHR23077">
    <property type="entry name" value="AAA-FAMILY ATPASE"/>
    <property type="match status" value="1"/>
</dbReference>
<dbReference type="InterPro" id="IPR003960">
    <property type="entry name" value="ATPase_AAA_CS"/>
</dbReference>
<dbReference type="GO" id="GO:0005524">
    <property type="term" value="F:ATP binding"/>
    <property type="evidence" value="ECO:0007669"/>
    <property type="project" value="UniProtKB-KW"/>
</dbReference>
<dbReference type="Pfam" id="PF17862">
    <property type="entry name" value="AAA_lid_3"/>
    <property type="match status" value="1"/>
</dbReference>
<dbReference type="Pfam" id="PF00004">
    <property type="entry name" value="AAA"/>
    <property type="match status" value="2"/>
</dbReference>
<evidence type="ECO:0000256" key="7">
    <source>
        <dbReference type="ARBA" id="ARBA00022840"/>
    </source>
</evidence>
<evidence type="ECO:0000256" key="11">
    <source>
        <dbReference type="ARBA" id="ARBA00034532"/>
    </source>
</evidence>
<keyword evidence="9" id="KW-0472">Membrane</keyword>
<evidence type="ECO:0000256" key="9">
    <source>
        <dbReference type="ARBA" id="ARBA00023136"/>
    </source>
</evidence>
<dbReference type="GO" id="GO:0016887">
    <property type="term" value="F:ATP hydrolysis activity"/>
    <property type="evidence" value="ECO:0007669"/>
    <property type="project" value="InterPro"/>
</dbReference>
<dbReference type="Gene3D" id="3.10.330.10">
    <property type="match status" value="1"/>
</dbReference>
<evidence type="ECO:0000256" key="6">
    <source>
        <dbReference type="ARBA" id="ARBA00022801"/>
    </source>
</evidence>
<dbReference type="InterPro" id="IPR003593">
    <property type="entry name" value="AAA+_ATPase"/>
</dbReference>
<dbReference type="InterPro" id="IPR027417">
    <property type="entry name" value="P-loop_NTPase"/>
</dbReference>
<proteinExistence type="inferred from homology"/>
<dbReference type="PANTHER" id="PTHR23077:SF12">
    <property type="entry name" value="PEROXISOMAL ATPASE PEX1"/>
    <property type="match status" value="1"/>
</dbReference>
<evidence type="ECO:0000313" key="16">
    <source>
        <dbReference type="Proteomes" id="UP000639403"/>
    </source>
</evidence>
<gene>
    <name evidence="15" type="ORF">IEO21_04759</name>
</gene>
<feature type="region of interest" description="Disordered" evidence="13">
    <location>
        <begin position="309"/>
        <end position="351"/>
    </location>
</feature>
<name>A0A8H7P397_9APHY</name>
<dbReference type="InterPro" id="IPR050168">
    <property type="entry name" value="AAA_ATPase_domain"/>
</dbReference>
<dbReference type="GO" id="GO:0005778">
    <property type="term" value="C:peroxisomal membrane"/>
    <property type="evidence" value="ECO:0007669"/>
    <property type="project" value="TreeGrafter"/>
</dbReference>
<feature type="region of interest" description="Disordered" evidence="13">
    <location>
        <begin position="195"/>
        <end position="249"/>
    </location>
</feature>
<evidence type="ECO:0000256" key="2">
    <source>
        <dbReference type="ARBA" id="ARBA00006914"/>
    </source>
</evidence>
<evidence type="ECO:0000256" key="1">
    <source>
        <dbReference type="ARBA" id="ARBA00004370"/>
    </source>
</evidence>
<dbReference type="SMART" id="SM00382">
    <property type="entry name" value="AAA"/>
    <property type="match status" value="2"/>
</dbReference>
<dbReference type="Proteomes" id="UP000639403">
    <property type="component" value="Unassembled WGS sequence"/>
</dbReference>